<dbReference type="SUPFAM" id="SSF56112">
    <property type="entry name" value="Protein kinase-like (PK-like)"/>
    <property type="match status" value="1"/>
</dbReference>
<dbReference type="Proteomes" id="UP000193900">
    <property type="component" value="Unassembled WGS sequence"/>
</dbReference>
<dbReference type="InterPro" id="IPR002575">
    <property type="entry name" value="Aminoglycoside_PTrfase"/>
</dbReference>
<feature type="domain" description="Aminoglycoside phosphotransferase" evidence="1">
    <location>
        <begin position="23"/>
        <end position="253"/>
    </location>
</feature>
<name>A0A1Y5S1N9_9RHOB</name>
<dbReference type="AlphaFoldDB" id="A0A1Y5S1N9"/>
<dbReference type="EMBL" id="FWFZ01000004">
    <property type="protein sequence ID" value="SLN30588.1"/>
    <property type="molecule type" value="Genomic_DNA"/>
</dbReference>
<accession>A0A1Y5S1N9</accession>
<organism evidence="2 3">
    <name type="scientific">Roseisalinus antarcticus</name>
    <dbReference type="NCBI Taxonomy" id="254357"/>
    <lineage>
        <taxon>Bacteria</taxon>
        <taxon>Pseudomonadati</taxon>
        <taxon>Pseudomonadota</taxon>
        <taxon>Alphaproteobacteria</taxon>
        <taxon>Rhodobacterales</taxon>
        <taxon>Roseobacteraceae</taxon>
        <taxon>Roseisalinus</taxon>
    </lineage>
</organism>
<dbReference type="Gene3D" id="3.90.1200.10">
    <property type="match status" value="1"/>
</dbReference>
<dbReference type="OrthoDB" id="9809275at2"/>
<dbReference type="RefSeq" id="WP_143535450.1">
    <property type="nucleotide sequence ID" value="NZ_FWFZ01000004.1"/>
</dbReference>
<dbReference type="GO" id="GO:0016740">
    <property type="term" value="F:transferase activity"/>
    <property type="evidence" value="ECO:0007669"/>
    <property type="project" value="UniProtKB-KW"/>
</dbReference>
<evidence type="ECO:0000313" key="3">
    <source>
        <dbReference type="Proteomes" id="UP000193900"/>
    </source>
</evidence>
<evidence type="ECO:0000259" key="1">
    <source>
        <dbReference type="Pfam" id="PF01636"/>
    </source>
</evidence>
<keyword evidence="3" id="KW-1185">Reference proteome</keyword>
<protein>
    <submittedName>
        <fullName evidence="2">Phosphotransferase enzyme family protein</fullName>
    </submittedName>
</protein>
<gene>
    <name evidence="2" type="ORF">ROA7023_01046</name>
</gene>
<proteinExistence type="predicted"/>
<sequence length="321" mass="35002">MPERPDLVARFLQRTGHGDWLREPLPVDASRRRYERLRRGGISRILMDAPPEAGEDVRPFLRIADHLHSLGLAAPAIHHADAQAGLLILEDLGPDQAAGAIEAAPAAEVPIYEAAAEALAVLQSHPAPEGLARLDPETGAAMLEPLLDWHGDINPAAARAITDETARMLEAHAGAPEVLSLRDFHAENLIWRPERRGLDRVGLLDFQDAFLAPPAYDVASLLDDVRRAVSAPAEAAALQRFVARTGTDPEALAAARAVLSLQRNLRILGIFARLVQRDGKRRYLAFLPRLRHLLARHLDHPAAAGLRPLALPLIEKPPAWA</sequence>
<keyword evidence="2" id="KW-0808">Transferase</keyword>
<dbReference type="InterPro" id="IPR011009">
    <property type="entry name" value="Kinase-like_dom_sf"/>
</dbReference>
<dbReference type="Gene3D" id="3.30.200.20">
    <property type="entry name" value="Phosphorylase Kinase, domain 1"/>
    <property type="match status" value="1"/>
</dbReference>
<evidence type="ECO:0000313" key="2">
    <source>
        <dbReference type="EMBL" id="SLN30588.1"/>
    </source>
</evidence>
<reference evidence="2 3" key="1">
    <citation type="submission" date="2017-03" db="EMBL/GenBank/DDBJ databases">
        <authorList>
            <person name="Afonso C.L."/>
            <person name="Miller P.J."/>
            <person name="Scott M.A."/>
            <person name="Spackman E."/>
            <person name="Goraichik I."/>
            <person name="Dimitrov K.M."/>
            <person name="Suarez D.L."/>
            <person name="Swayne D.E."/>
        </authorList>
    </citation>
    <scope>NUCLEOTIDE SEQUENCE [LARGE SCALE GENOMIC DNA]</scope>
    <source>
        <strain evidence="2 3">CECT 7023</strain>
    </source>
</reference>
<dbReference type="Pfam" id="PF01636">
    <property type="entry name" value="APH"/>
    <property type="match status" value="1"/>
</dbReference>